<dbReference type="InterPro" id="IPR011051">
    <property type="entry name" value="RmlC_Cupin_sf"/>
</dbReference>
<dbReference type="InterPro" id="IPR013096">
    <property type="entry name" value="Cupin_2"/>
</dbReference>
<keyword evidence="4" id="KW-1185">Reference proteome</keyword>
<evidence type="ECO:0000313" key="4">
    <source>
        <dbReference type="Proteomes" id="UP000649573"/>
    </source>
</evidence>
<dbReference type="InterPro" id="IPR014710">
    <property type="entry name" value="RmlC-like_jellyroll"/>
</dbReference>
<evidence type="ECO:0000256" key="1">
    <source>
        <dbReference type="ARBA" id="ARBA00022723"/>
    </source>
</evidence>
<dbReference type="Proteomes" id="UP000649573">
    <property type="component" value="Unassembled WGS sequence"/>
</dbReference>
<protein>
    <recommendedName>
        <fullName evidence="2">Cupin type-2 domain-containing protein</fullName>
    </recommendedName>
</protein>
<dbReference type="SUPFAM" id="SSF51182">
    <property type="entry name" value="RmlC-like cupins"/>
    <property type="match status" value="1"/>
</dbReference>
<dbReference type="Gene3D" id="2.60.120.10">
    <property type="entry name" value="Jelly Rolls"/>
    <property type="match status" value="1"/>
</dbReference>
<proteinExistence type="predicted"/>
<sequence length="235" mass="24578">MNLPLVRTTDAPASVYGVHGAAGLTYWTCLASRQHLASPTEAVEWASIPPSGLSGEHLHSRTEEIYLILNGEGEFILDGEKIPVRPGTLALTPVGHTHGLLNTGTTNLDWWVIETLAAATQQAIATTEPMKERPMAAAQIFDLTTTPVVETAGTFTGPLRRVERISLEPGESRSVGRPSAEVALFVQQGEATVTGLESLSANTCVTLPAGSSVVLTASSPVVAYAVDLAVPGGDA</sequence>
<evidence type="ECO:0000259" key="2">
    <source>
        <dbReference type="Pfam" id="PF07883"/>
    </source>
</evidence>
<keyword evidence="1" id="KW-0479">Metal-binding</keyword>
<dbReference type="InterPro" id="IPR051610">
    <property type="entry name" value="GPI/OXD"/>
</dbReference>
<name>A0ABQ2UDS2_9PSEU</name>
<accession>A0ABQ2UDS2</accession>
<dbReference type="Pfam" id="PF07883">
    <property type="entry name" value="Cupin_2"/>
    <property type="match status" value="1"/>
</dbReference>
<organism evidence="3 4">
    <name type="scientific">Lentzea flava</name>
    <dbReference type="NCBI Taxonomy" id="103732"/>
    <lineage>
        <taxon>Bacteria</taxon>
        <taxon>Bacillati</taxon>
        <taxon>Actinomycetota</taxon>
        <taxon>Actinomycetes</taxon>
        <taxon>Pseudonocardiales</taxon>
        <taxon>Pseudonocardiaceae</taxon>
        <taxon>Lentzea</taxon>
    </lineage>
</organism>
<gene>
    <name evidence="3" type="ORF">GCM10010178_17090</name>
</gene>
<comment type="caution">
    <text evidence="3">The sequence shown here is derived from an EMBL/GenBank/DDBJ whole genome shotgun (WGS) entry which is preliminary data.</text>
</comment>
<dbReference type="EMBL" id="BMRE01000004">
    <property type="protein sequence ID" value="GGU25484.1"/>
    <property type="molecule type" value="Genomic_DNA"/>
</dbReference>
<feature type="domain" description="Cupin type-2" evidence="2">
    <location>
        <begin position="47"/>
        <end position="113"/>
    </location>
</feature>
<evidence type="ECO:0000313" key="3">
    <source>
        <dbReference type="EMBL" id="GGU25484.1"/>
    </source>
</evidence>
<dbReference type="PANTHER" id="PTHR35848:SF6">
    <property type="entry name" value="CUPIN TYPE-2 DOMAIN-CONTAINING PROTEIN"/>
    <property type="match status" value="1"/>
</dbReference>
<dbReference type="PANTHER" id="PTHR35848">
    <property type="entry name" value="OXALATE-BINDING PROTEIN"/>
    <property type="match status" value="1"/>
</dbReference>
<reference evidence="4" key="1">
    <citation type="journal article" date="2019" name="Int. J. Syst. Evol. Microbiol.">
        <title>The Global Catalogue of Microorganisms (GCM) 10K type strain sequencing project: providing services to taxonomists for standard genome sequencing and annotation.</title>
        <authorList>
            <consortium name="The Broad Institute Genomics Platform"/>
            <consortium name="The Broad Institute Genome Sequencing Center for Infectious Disease"/>
            <person name="Wu L."/>
            <person name="Ma J."/>
        </authorList>
    </citation>
    <scope>NUCLEOTIDE SEQUENCE [LARGE SCALE GENOMIC DNA]</scope>
    <source>
        <strain evidence="4">JCM 3296</strain>
    </source>
</reference>
<dbReference type="RefSeq" id="WP_189253048.1">
    <property type="nucleotide sequence ID" value="NZ_BMRE01000004.1"/>
</dbReference>